<comment type="subcellular location">
    <subcellularLocation>
        <location evidence="1">Cell inner membrane</location>
        <topology evidence="1">Multi-pass membrane protein</topology>
    </subcellularLocation>
    <subcellularLocation>
        <location evidence="13">Cell membrane</location>
        <topology evidence="13">Multi-pass membrane protein</topology>
    </subcellularLocation>
</comment>
<keyword evidence="4 13" id="KW-0813">Transport</keyword>
<evidence type="ECO:0000256" key="5">
    <source>
        <dbReference type="ARBA" id="ARBA00022475"/>
    </source>
</evidence>
<dbReference type="RefSeq" id="WP_020886962.1">
    <property type="nucleotide sequence ID" value="NZ_ATHI01000026.1"/>
</dbReference>
<dbReference type="PRINTS" id="PR01900">
    <property type="entry name" value="YIDCPROTEIN"/>
</dbReference>
<accession>S7T6W4</accession>
<dbReference type="Proteomes" id="UP000014975">
    <property type="component" value="Unassembled WGS sequence"/>
</dbReference>
<evidence type="ECO:0000256" key="10">
    <source>
        <dbReference type="ARBA" id="ARBA00023186"/>
    </source>
</evidence>
<evidence type="ECO:0000256" key="8">
    <source>
        <dbReference type="ARBA" id="ARBA00022989"/>
    </source>
</evidence>
<feature type="transmembrane region" description="Helical" evidence="13">
    <location>
        <begin position="496"/>
        <end position="521"/>
    </location>
</feature>
<dbReference type="InterPro" id="IPR028055">
    <property type="entry name" value="YidC/Oxa/ALB_C"/>
</dbReference>
<evidence type="ECO:0000256" key="2">
    <source>
        <dbReference type="ARBA" id="ARBA00010527"/>
    </source>
</evidence>
<dbReference type="eggNOG" id="COG0706">
    <property type="taxonomic scope" value="Bacteria"/>
</dbReference>
<dbReference type="OrthoDB" id="9780552at2"/>
<evidence type="ECO:0000256" key="11">
    <source>
        <dbReference type="ARBA" id="ARBA00033245"/>
    </source>
</evidence>
<dbReference type="Gene3D" id="2.70.98.90">
    <property type="match status" value="1"/>
</dbReference>
<dbReference type="GO" id="GO:0032977">
    <property type="term" value="F:membrane insertase activity"/>
    <property type="evidence" value="ECO:0007669"/>
    <property type="project" value="InterPro"/>
</dbReference>
<dbReference type="PATRIC" id="fig|1121439.3.peg.1616"/>
<evidence type="ECO:0000256" key="13">
    <source>
        <dbReference type="HAMAP-Rule" id="MF_01810"/>
    </source>
</evidence>
<keyword evidence="8 13" id="KW-1133">Transmembrane helix</keyword>
<dbReference type="InterPro" id="IPR028053">
    <property type="entry name" value="Membr_insert_YidC_N"/>
</dbReference>
<dbReference type="Pfam" id="PF14849">
    <property type="entry name" value="YidC_periplas"/>
    <property type="match status" value="1"/>
</dbReference>
<evidence type="ECO:0000256" key="4">
    <source>
        <dbReference type="ARBA" id="ARBA00022448"/>
    </source>
</evidence>
<keyword evidence="5 13" id="KW-1003">Cell membrane</keyword>
<dbReference type="CDD" id="cd19961">
    <property type="entry name" value="EcYidC-like_peri"/>
    <property type="match status" value="1"/>
</dbReference>
<keyword evidence="6 13" id="KW-0812">Transmembrane</keyword>
<keyword evidence="10 13" id="KW-0143">Chaperone</keyword>
<reference evidence="16 17" key="1">
    <citation type="journal article" date="2013" name="Genome Announc.">
        <title>Draft genome sequences for three mercury-methylating, sulfate-reducing bacteria.</title>
        <authorList>
            <person name="Brown S.D."/>
            <person name="Hurt R.A.Jr."/>
            <person name="Gilmour C.C."/>
            <person name="Elias D.A."/>
        </authorList>
    </citation>
    <scope>NUCLEOTIDE SEQUENCE [LARGE SCALE GENOMIC DNA]</scope>
    <source>
        <strain evidence="16 17">DSM 16529</strain>
    </source>
</reference>
<comment type="caution">
    <text evidence="16">The sequence shown here is derived from an EMBL/GenBank/DDBJ whole genome shotgun (WGS) entry which is preliminary data.</text>
</comment>
<evidence type="ECO:0000256" key="9">
    <source>
        <dbReference type="ARBA" id="ARBA00023136"/>
    </source>
</evidence>
<dbReference type="PRINTS" id="PR00701">
    <property type="entry name" value="60KDINNERMP"/>
</dbReference>
<evidence type="ECO:0000313" key="16">
    <source>
        <dbReference type="EMBL" id="EPR32827.1"/>
    </source>
</evidence>
<feature type="transmembrane region" description="Helical" evidence="13">
    <location>
        <begin position="349"/>
        <end position="368"/>
    </location>
</feature>
<evidence type="ECO:0000259" key="15">
    <source>
        <dbReference type="Pfam" id="PF14849"/>
    </source>
</evidence>
<comment type="similarity">
    <text evidence="2 13">Belongs to the OXA1/ALB3/YidC family. Type 1 subfamily.</text>
</comment>
<keyword evidence="17" id="KW-1185">Reference proteome</keyword>
<dbReference type="NCBIfam" id="TIGR03592">
    <property type="entry name" value="yidC_oxa1_cterm"/>
    <property type="match status" value="1"/>
</dbReference>
<dbReference type="GO" id="GO:0015031">
    <property type="term" value="P:protein transport"/>
    <property type="evidence" value="ECO:0007669"/>
    <property type="project" value="UniProtKB-KW"/>
</dbReference>
<name>S7T6W4_9BACT</name>
<evidence type="ECO:0000259" key="14">
    <source>
        <dbReference type="Pfam" id="PF02096"/>
    </source>
</evidence>
<dbReference type="PANTHER" id="PTHR12428">
    <property type="entry name" value="OXA1"/>
    <property type="match status" value="1"/>
</dbReference>
<evidence type="ECO:0000256" key="1">
    <source>
        <dbReference type="ARBA" id="ARBA00004429"/>
    </source>
</evidence>
<feature type="transmembrane region" description="Helical" evidence="13">
    <location>
        <begin position="414"/>
        <end position="435"/>
    </location>
</feature>
<gene>
    <name evidence="13" type="primary">yidC</name>
    <name evidence="16" type="ORF">dsat_0268</name>
</gene>
<dbReference type="InterPro" id="IPR019998">
    <property type="entry name" value="Membr_insert_YidC"/>
</dbReference>
<keyword evidence="7 13" id="KW-0653">Protein transport</keyword>
<feature type="transmembrane region" description="Helical" evidence="13">
    <location>
        <begin position="6"/>
        <end position="24"/>
    </location>
</feature>
<dbReference type="HAMAP" id="MF_01810">
    <property type="entry name" value="YidC_type1"/>
    <property type="match status" value="1"/>
</dbReference>
<dbReference type="GO" id="GO:0051205">
    <property type="term" value="P:protein insertion into membrane"/>
    <property type="evidence" value="ECO:0007669"/>
    <property type="project" value="TreeGrafter"/>
</dbReference>
<dbReference type="Pfam" id="PF02096">
    <property type="entry name" value="60KD_IMP"/>
    <property type="match status" value="1"/>
</dbReference>
<proteinExistence type="inferred from homology"/>
<organism evidence="16 17">
    <name type="scientific">Alkalidesulfovibrio alkalitolerans DSM 16529</name>
    <dbReference type="NCBI Taxonomy" id="1121439"/>
    <lineage>
        <taxon>Bacteria</taxon>
        <taxon>Pseudomonadati</taxon>
        <taxon>Thermodesulfobacteriota</taxon>
        <taxon>Desulfovibrionia</taxon>
        <taxon>Desulfovibrionales</taxon>
        <taxon>Desulfovibrionaceae</taxon>
        <taxon>Alkalidesulfovibrio</taxon>
    </lineage>
</organism>
<dbReference type="CDD" id="cd20070">
    <property type="entry name" value="5TM_YidC_Alb3"/>
    <property type="match status" value="1"/>
</dbReference>
<keyword evidence="9 13" id="KW-0472">Membrane</keyword>
<protein>
    <recommendedName>
        <fullName evidence="3 13">Membrane protein insertase YidC</fullName>
    </recommendedName>
    <alternativeName>
        <fullName evidence="12 13">Foldase YidC</fullName>
    </alternativeName>
    <alternativeName>
        <fullName evidence="11 13">Membrane integrase YidC</fullName>
    </alternativeName>
    <alternativeName>
        <fullName evidence="13">Membrane protein YidC</fullName>
    </alternativeName>
</protein>
<dbReference type="GO" id="GO:0005886">
    <property type="term" value="C:plasma membrane"/>
    <property type="evidence" value="ECO:0007669"/>
    <property type="project" value="UniProtKB-SubCell"/>
</dbReference>
<dbReference type="NCBIfam" id="TIGR03593">
    <property type="entry name" value="yidC_nterm"/>
    <property type="match status" value="1"/>
</dbReference>
<feature type="domain" description="Membrane insertase YidC/Oxa/ALB C-terminal" evidence="14">
    <location>
        <begin position="349"/>
        <end position="535"/>
    </location>
</feature>
<dbReference type="InterPro" id="IPR001708">
    <property type="entry name" value="YidC/ALB3/OXA1/COX18"/>
</dbReference>
<evidence type="ECO:0000313" key="17">
    <source>
        <dbReference type="Proteomes" id="UP000014975"/>
    </source>
</evidence>
<sequence>MEKNRVILATVLSFIVIIGWTYLFPPPPPQQAPATAPATTQTVQPIEGAAQPLIPGVPVPGAPEFTGTIATGERITVTTPLFTARLNAQGGLLENFTLSEFRETIQPGSANINLVSSAAMQKAPMGLIWSGQPTWMAEGWSFEGSDLNLASGEEGMLRFALEFAGLRLLRELTFSGDSYLVRETVRVQSLGDQAAVGRLAFTMASTGLSSKGDSYNPTRMEWFSLGKLHEEGDISDLAQGIVASEALSWGGLSSNYFLVALAPTFEGAVFKGKYEEDIYRMAVEKDGIVAAPGVDGVAEVAYYFGPKSPKLLAPAGFELDKSVNYGMFSFIAEPLLWLLDFFHGMVGNWGVAIILLTVVIKIVFWPLSHKSYKSMLQMKKLQPMMMKIREKHADDRQKMNQEIMQLYKTYKVNPLGGCLPMLLQIPVFFGLYQALLLSTELRHAAFISHIPFTDIIWLADLSAKDPFYITPLIMGASMFLQQKMAPAPGDPVQAKIMLFMPIIFTALFLSFPSGLVIYWLVNNVLSIFQQWLMMRKA</sequence>
<evidence type="ECO:0000256" key="6">
    <source>
        <dbReference type="ARBA" id="ARBA00022692"/>
    </source>
</evidence>
<dbReference type="AlphaFoldDB" id="S7T6W4"/>
<feature type="domain" description="Membrane insertase YidC N-terminal" evidence="15">
    <location>
        <begin position="74"/>
        <end position="338"/>
    </location>
</feature>
<dbReference type="EMBL" id="ATHI01000026">
    <property type="protein sequence ID" value="EPR32827.1"/>
    <property type="molecule type" value="Genomic_DNA"/>
</dbReference>
<evidence type="ECO:0000256" key="7">
    <source>
        <dbReference type="ARBA" id="ARBA00022927"/>
    </source>
</evidence>
<comment type="subunit">
    <text evidence="13">Interacts with the Sec translocase complex via SecD. Specifically interacts with transmembrane segments of nascent integral membrane proteins during membrane integration.</text>
</comment>
<comment type="function">
    <text evidence="13">Required for the insertion and/or proper folding and/or complex formation of integral membrane proteins into the membrane. Involved in integration of membrane proteins that insert both dependently and independently of the Sec translocase complex, as well as at least some lipoproteins. Aids folding of multispanning membrane proteins.</text>
</comment>
<evidence type="ECO:0000256" key="12">
    <source>
        <dbReference type="ARBA" id="ARBA00033342"/>
    </source>
</evidence>
<dbReference type="InterPro" id="IPR047196">
    <property type="entry name" value="YidC_ALB_C"/>
</dbReference>
<evidence type="ECO:0000256" key="3">
    <source>
        <dbReference type="ARBA" id="ARBA00015325"/>
    </source>
</evidence>
<dbReference type="STRING" id="1121439.dsat_0268"/>
<dbReference type="InterPro" id="IPR038221">
    <property type="entry name" value="YidC_periplasmic_sf"/>
</dbReference>
<dbReference type="PANTHER" id="PTHR12428:SF65">
    <property type="entry name" value="CYTOCHROME C OXIDASE ASSEMBLY PROTEIN COX18, MITOCHONDRIAL"/>
    <property type="match status" value="1"/>
</dbReference>